<sequence length="290" mass="31603">MRPNTAGPGDMDADRTSVEELHTSTGVADRKSLLDDFTKATADYHLCPNRVRAVAKDDLPRLLPNRKLNFRMPSTTTDAGVDDANDHSSRTFEFCEQSQRDFTAVQQRHECPDKEGCKLLAGRFSRDLLDHAAMGRLSTVWALDGVTMLQAARPYMAISHHMQLQDPRALLSLAVECGHAAAVELLLDGGGASAVHDQRQLHLAARLSKDKITRVLLSKGAYCDGLVDGCSPLSVAAEAGQVTLVKLLLDHGAGIDLPAEDYFQKNATGMRCCQWEARSRGNLAPEKGCH</sequence>
<comment type="caution">
    <text evidence="5">The sequence shown here is derived from an EMBL/GenBank/DDBJ whole genome shotgun (WGS) entry which is preliminary data.</text>
</comment>
<dbReference type="PROSITE" id="PS50088">
    <property type="entry name" value="ANK_REPEAT"/>
    <property type="match status" value="1"/>
</dbReference>
<feature type="repeat" description="ANK" evidence="3">
    <location>
        <begin position="228"/>
        <end position="260"/>
    </location>
</feature>
<dbReference type="PANTHER" id="PTHR24198">
    <property type="entry name" value="ANKYRIN REPEAT AND PROTEIN KINASE DOMAIN-CONTAINING PROTEIN"/>
    <property type="match status" value="1"/>
</dbReference>
<dbReference type="EMBL" id="AZHB01000025">
    <property type="protein sequence ID" value="OAA55402.1"/>
    <property type="molecule type" value="Genomic_DNA"/>
</dbReference>
<dbReference type="PROSITE" id="PS50297">
    <property type="entry name" value="ANK_REP_REGION"/>
    <property type="match status" value="1"/>
</dbReference>
<evidence type="ECO:0000313" key="6">
    <source>
        <dbReference type="Proteomes" id="UP000076744"/>
    </source>
</evidence>
<dbReference type="GeneID" id="30024205"/>
<reference evidence="5 6" key="1">
    <citation type="journal article" date="2016" name="Genome Biol. Evol.">
        <title>Divergent and convergent evolution of fungal pathogenicity.</title>
        <authorList>
            <person name="Shang Y."/>
            <person name="Xiao G."/>
            <person name="Zheng P."/>
            <person name="Cen K."/>
            <person name="Zhan S."/>
            <person name="Wang C."/>
        </authorList>
    </citation>
    <scope>NUCLEOTIDE SEQUENCE [LARGE SCALE GENOMIC DNA]</scope>
    <source>
        <strain evidence="5 6">ARSEF 2679</strain>
    </source>
</reference>
<organism evidence="5 6">
    <name type="scientific">Cordyceps fumosorosea (strain ARSEF 2679)</name>
    <name type="common">Isaria fumosorosea</name>
    <dbReference type="NCBI Taxonomy" id="1081104"/>
    <lineage>
        <taxon>Eukaryota</taxon>
        <taxon>Fungi</taxon>
        <taxon>Dikarya</taxon>
        <taxon>Ascomycota</taxon>
        <taxon>Pezizomycotina</taxon>
        <taxon>Sordariomycetes</taxon>
        <taxon>Hypocreomycetidae</taxon>
        <taxon>Hypocreales</taxon>
        <taxon>Cordycipitaceae</taxon>
        <taxon>Cordyceps</taxon>
    </lineage>
</organism>
<evidence type="ECO:0000256" key="1">
    <source>
        <dbReference type="ARBA" id="ARBA00022737"/>
    </source>
</evidence>
<dbReference type="SMART" id="SM00248">
    <property type="entry name" value="ANK"/>
    <property type="match status" value="3"/>
</dbReference>
<proteinExistence type="predicted"/>
<dbReference type="STRING" id="1081104.A0A167NCQ2"/>
<keyword evidence="1" id="KW-0677">Repeat</keyword>
<dbReference type="SUPFAM" id="SSF48403">
    <property type="entry name" value="Ankyrin repeat"/>
    <property type="match status" value="1"/>
</dbReference>
<dbReference type="PANTHER" id="PTHR24198:SF165">
    <property type="entry name" value="ANKYRIN REPEAT-CONTAINING PROTEIN-RELATED"/>
    <property type="match status" value="1"/>
</dbReference>
<evidence type="ECO:0000256" key="4">
    <source>
        <dbReference type="SAM" id="MobiDB-lite"/>
    </source>
</evidence>
<keyword evidence="2 3" id="KW-0040">ANK repeat</keyword>
<gene>
    <name evidence="5" type="ORF">ISF_07913</name>
</gene>
<dbReference type="OrthoDB" id="20872at2759"/>
<dbReference type="AlphaFoldDB" id="A0A167NCQ2"/>
<protein>
    <submittedName>
        <fullName evidence="5">Ankyrin repeat-containing domain protein</fullName>
    </submittedName>
</protein>
<dbReference type="Pfam" id="PF12796">
    <property type="entry name" value="Ank_2"/>
    <property type="match status" value="1"/>
</dbReference>
<dbReference type="InterPro" id="IPR002110">
    <property type="entry name" value="Ankyrin_rpt"/>
</dbReference>
<dbReference type="RefSeq" id="XP_018701255.1">
    <property type="nucleotide sequence ID" value="XM_018851516.1"/>
</dbReference>
<evidence type="ECO:0000256" key="3">
    <source>
        <dbReference type="PROSITE-ProRule" id="PRU00023"/>
    </source>
</evidence>
<feature type="compositionally biased region" description="Basic and acidic residues" evidence="4">
    <location>
        <begin position="12"/>
        <end position="25"/>
    </location>
</feature>
<feature type="region of interest" description="Disordered" evidence="4">
    <location>
        <begin position="1"/>
        <end position="25"/>
    </location>
</feature>
<dbReference type="Proteomes" id="UP000076744">
    <property type="component" value="Unassembled WGS sequence"/>
</dbReference>
<dbReference type="Gene3D" id="1.25.40.20">
    <property type="entry name" value="Ankyrin repeat-containing domain"/>
    <property type="match status" value="1"/>
</dbReference>
<keyword evidence="6" id="KW-1185">Reference proteome</keyword>
<accession>A0A167NCQ2</accession>
<dbReference type="InterPro" id="IPR036770">
    <property type="entry name" value="Ankyrin_rpt-contain_sf"/>
</dbReference>
<evidence type="ECO:0000313" key="5">
    <source>
        <dbReference type="EMBL" id="OAA55402.1"/>
    </source>
</evidence>
<evidence type="ECO:0000256" key="2">
    <source>
        <dbReference type="ARBA" id="ARBA00023043"/>
    </source>
</evidence>
<name>A0A167NCQ2_CORFA</name>